<dbReference type="KEGG" id="talb:FTW19_14020"/>
<protein>
    <recommendedName>
        <fullName evidence="5">Tetratricopeptide repeat protein</fullName>
    </recommendedName>
</protein>
<evidence type="ECO:0000313" key="4">
    <source>
        <dbReference type="Proteomes" id="UP000321820"/>
    </source>
</evidence>
<feature type="compositionally biased region" description="Basic residues" evidence="1">
    <location>
        <begin position="425"/>
        <end position="441"/>
    </location>
</feature>
<dbReference type="RefSeq" id="WP_147648214.1">
    <property type="nucleotide sequence ID" value="NZ_CP042806.1"/>
</dbReference>
<accession>A0A5B9EG29</accession>
<feature type="chain" id="PRO_5022884388" description="Tetratricopeptide repeat protein" evidence="2">
    <location>
        <begin position="24"/>
        <end position="441"/>
    </location>
</feature>
<evidence type="ECO:0000256" key="1">
    <source>
        <dbReference type="SAM" id="MobiDB-lite"/>
    </source>
</evidence>
<keyword evidence="2" id="KW-0732">Signal</keyword>
<dbReference type="Proteomes" id="UP000321820">
    <property type="component" value="Chromosome"/>
</dbReference>
<feature type="signal peptide" evidence="2">
    <location>
        <begin position="1"/>
        <end position="23"/>
    </location>
</feature>
<proteinExistence type="predicted"/>
<dbReference type="EMBL" id="CP042806">
    <property type="protein sequence ID" value="QEE29016.1"/>
    <property type="molecule type" value="Genomic_DNA"/>
</dbReference>
<dbReference type="OrthoDB" id="105847at2"/>
<dbReference type="AlphaFoldDB" id="A0A5B9EG29"/>
<dbReference type="InterPro" id="IPR011990">
    <property type="entry name" value="TPR-like_helical_dom_sf"/>
</dbReference>
<evidence type="ECO:0000313" key="3">
    <source>
        <dbReference type="EMBL" id="QEE29016.1"/>
    </source>
</evidence>
<organism evidence="3 4">
    <name type="scientific">Terriglobus albidus</name>
    <dbReference type="NCBI Taxonomy" id="1592106"/>
    <lineage>
        <taxon>Bacteria</taxon>
        <taxon>Pseudomonadati</taxon>
        <taxon>Acidobacteriota</taxon>
        <taxon>Terriglobia</taxon>
        <taxon>Terriglobales</taxon>
        <taxon>Acidobacteriaceae</taxon>
        <taxon>Terriglobus</taxon>
    </lineage>
</organism>
<gene>
    <name evidence="3" type="ORF">FTW19_14020</name>
</gene>
<evidence type="ECO:0000256" key="2">
    <source>
        <dbReference type="SAM" id="SignalP"/>
    </source>
</evidence>
<name>A0A5B9EG29_9BACT</name>
<reference evidence="3 4" key="1">
    <citation type="submission" date="2019-08" db="EMBL/GenBank/DDBJ databases">
        <title>Complete genome sequence of Terriglobus albidus strain ORNL.</title>
        <authorList>
            <person name="Podar M."/>
        </authorList>
    </citation>
    <scope>NUCLEOTIDE SEQUENCE [LARGE SCALE GENOMIC DNA]</scope>
    <source>
        <strain evidence="3 4">ORNL</strain>
    </source>
</reference>
<feature type="region of interest" description="Disordered" evidence="1">
    <location>
        <begin position="422"/>
        <end position="441"/>
    </location>
</feature>
<evidence type="ECO:0008006" key="5">
    <source>
        <dbReference type="Google" id="ProtNLM"/>
    </source>
</evidence>
<sequence>MKKVLFASFLAAAAVAVSPIALVAATANVGQAQGGGVQMSQEEYNAYDAATKTADPKAKIAALQAYLDKYPQSSVKEGVLELIMGAYGQLNDAAGMLSAADKLLQVNPQSLRALTTEMSLHKTMADSKTAPDEKQAELDKAADAAKKALTATKGKDIDQANWDAMIKQATPYLYSAIASAALNKKDTATAIDNYKKELAAVPVEQTATPGPFLQDTFFLGLAYLQSTPPDYVNCTWYTTRFVEIAPEPYKSQYAPTAKYCYTKYHGKADGYETVQAAVKSSLIPPADFKIDPAPSPADIVAQTIAGTPDLSTLALSDREFILAYGKKEDADKMWAVLQGKDVKIPDVVVVEATESVIKGSVSDDAVQSKAADFTFNLKEPLTKVPAVGDKVVVAGTYDSYTQSPGQAVPVMITMKDAMVDAPKKTPAKPKAPVHHAPARKK</sequence>
<dbReference type="Gene3D" id="1.25.40.10">
    <property type="entry name" value="Tetratricopeptide repeat domain"/>
    <property type="match status" value="1"/>
</dbReference>
<keyword evidence="4" id="KW-1185">Reference proteome</keyword>